<keyword evidence="5" id="KW-1185">Reference proteome</keyword>
<dbReference type="InterPro" id="IPR016149">
    <property type="entry name" value="Casein_kin_II_reg-sub_N"/>
</dbReference>
<sequence>MKRQTWIDWFLSQPENQLFVRIDDDYLRNIYNFYGIKQKISNFQASYELILKNYVPPWHANTQLESQVFVLEQQTAHLYGLLHARYLLTLEGMEKIYQKYIRNEFPHCPRVLCRKIGCLPFGVSNNMSEYPVKMFCPNCNDVYNVKDPIFSKVDGSFFGNSWIPLFLKKYRHIIPSNKARAHVPKIFGFDVLLGSDSDSDSNSKENDKSDISNDNQDNDMAAVTIKDINENTDES</sequence>
<comment type="similarity">
    <text evidence="1 2">Belongs to the casein kinase 2 subunit beta family.</text>
</comment>
<accession>A0ABR2L790</accession>
<dbReference type="Pfam" id="PF01214">
    <property type="entry name" value="CK_II_beta"/>
    <property type="match status" value="1"/>
</dbReference>
<proteinExistence type="inferred from homology"/>
<dbReference type="PRINTS" id="PR00472">
    <property type="entry name" value="CASNKINASEII"/>
</dbReference>
<comment type="subunit">
    <text evidence="2">Tetramer of two alpha and two beta subunits.</text>
</comment>
<dbReference type="Gene3D" id="1.10.1820.10">
    <property type="entry name" value="protein kinase ck2 holoenzyme, chain C, domain 1"/>
    <property type="match status" value="1"/>
</dbReference>
<evidence type="ECO:0000313" key="4">
    <source>
        <dbReference type="EMBL" id="KAK8898861.1"/>
    </source>
</evidence>
<dbReference type="PANTHER" id="PTHR11740">
    <property type="entry name" value="CASEIN KINASE II SUBUNIT BETA"/>
    <property type="match status" value="1"/>
</dbReference>
<dbReference type="EMBL" id="JAPFFF010000001">
    <property type="protein sequence ID" value="KAK8898861.1"/>
    <property type="molecule type" value="Genomic_DNA"/>
</dbReference>
<dbReference type="InterPro" id="IPR000704">
    <property type="entry name" value="Casein_kinase_II_reg-sub"/>
</dbReference>
<reference evidence="4 5" key="1">
    <citation type="submission" date="2024-04" db="EMBL/GenBank/DDBJ databases">
        <title>Tritrichomonas musculus Genome.</title>
        <authorList>
            <person name="Alves-Ferreira E."/>
            <person name="Grigg M."/>
            <person name="Lorenzi H."/>
            <person name="Galac M."/>
        </authorList>
    </citation>
    <scope>NUCLEOTIDE SEQUENCE [LARGE SCALE GENOMIC DNA]</scope>
    <source>
        <strain evidence="4 5">EAF2021</strain>
    </source>
</reference>
<dbReference type="InterPro" id="IPR035991">
    <property type="entry name" value="Casein_kinase_II_beta-like"/>
</dbReference>
<dbReference type="Proteomes" id="UP001470230">
    <property type="component" value="Unassembled WGS sequence"/>
</dbReference>
<name>A0ABR2L790_9EUKA</name>
<evidence type="ECO:0000256" key="1">
    <source>
        <dbReference type="ARBA" id="ARBA00006941"/>
    </source>
</evidence>
<evidence type="ECO:0000256" key="3">
    <source>
        <dbReference type="SAM" id="MobiDB-lite"/>
    </source>
</evidence>
<evidence type="ECO:0000256" key="2">
    <source>
        <dbReference type="RuleBase" id="RU361268"/>
    </source>
</evidence>
<feature type="region of interest" description="Disordered" evidence="3">
    <location>
        <begin position="196"/>
        <end position="235"/>
    </location>
</feature>
<dbReference type="PANTHER" id="PTHR11740:SF0">
    <property type="entry name" value="CASEIN KINASE II SUBUNIT BETA"/>
    <property type="match status" value="1"/>
</dbReference>
<dbReference type="SMART" id="SM01085">
    <property type="entry name" value="CK_II_beta"/>
    <property type="match status" value="1"/>
</dbReference>
<protein>
    <recommendedName>
        <fullName evidence="2">Casein kinase II subunit beta</fullName>
        <shortName evidence="2">CK II beta</shortName>
    </recommendedName>
</protein>
<evidence type="ECO:0000313" key="5">
    <source>
        <dbReference type="Proteomes" id="UP001470230"/>
    </source>
</evidence>
<comment type="caution">
    <text evidence="4">The sequence shown here is derived from an EMBL/GenBank/DDBJ whole genome shotgun (WGS) entry which is preliminary data.</text>
</comment>
<organism evidence="4 5">
    <name type="scientific">Tritrichomonas musculus</name>
    <dbReference type="NCBI Taxonomy" id="1915356"/>
    <lineage>
        <taxon>Eukaryota</taxon>
        <taxon>Metamonada</taxon>
        <taxon>Parabasalia</taxon>
        <taxon>Tritrichomonadida</taxon>
        <taxon>Tritrichomonadidae</taxon>
        <taxon>Tritrichomonas</taxon>
    </lineage>
</organism>
<dbReference type="SUPFAM" id="SSF57798">
    <property type="entry name" value="Casein kinase II beta subunit"/>
    <property type="match status" value="1"/>
</dbReference>
<feature type="compositionally biased region" description="Basic and acidic residues" evidence="3">
    <location>
        <begin position="201"/>
        <end position="211"/>
    </location>
</feature>
<gene>
    <name evidence="4" type="ORF">M9Y10_001153</name>
</gene>
<dbReference type="Gene3D" id="2.20.25.20">
    <property type="match status" value="1"/>
</dbReference>